<evidence type="ECO:0008006" key="3">
    <source>
        <dbReference type="Google" id="ProtNLM"/>
    </source>
</evidence>
<dbReference type="RefSeq" id="WP_086789374.1">
    <property type="nucleotide sequence ID" value="NZ_JAGIOO010000001.1"/>
</dbReference>
<dbReference type="EMBL" id="JAGIOO010000001">
    <property type="protein sequence ID" value="MBP2472548.1"/>
    <property type="molecule type" value="Genomic_DNA"/>
</dbReference>
<organism evidence="1 2">
    <name type="scientific">Crossiella equi</name>
    <dbReference type="NCBI Taxonomy" id="130796"/>
    <lineage>
        <taxon>Bacteria</taxon>
        <taxon>Bacillati</taxon>
        <taxon>Actinomycetota</taxon>
        <taxon>Actinomycetes</taxon>
        <taxon>Pseudonocardiales</taxon>
        <taxon>Pseudonocardiaceae</taxon>
        <taxon>Crossiella</taxon>
    </lineage>
</organism>
<sequence length="114" mass="10943">MTTAPEPVTGGIAGSVAAAVLACPAVAALHGGRHGEVATYLPGRRITGVRVAGTGVTVHLAGRYPATIAETAAQVRAAVGSVVAGVPVTVVVEDILAPTAGTSSAGLPHTKGAS</sequence>
<proteinExistence type="predicted"/>
<reference evidence="1 2" key="1">
    <citation type="submission" date="2021-03" db="EMBL/GenBank/DDBJ databases">
        <title>Sequencing the genomes of 1000 actinobacteria strains.</title>
        <authorList>
            <person name="Klenk H.-P."/>
        </authorList>
    </citation>
    <scope>NUCLEOTIDE SEQUENCE [LARGE SCALE GENOMIC DNA]</scope>
    <source>
        <strain evidence="1 2">DSM 44580</strain>
    </source>
</reference>
<accession>A0ABS5A7I5</accession>
<name>A0ABS5A7I5_9PSEU</name>
<gene>
    <name evidence="1" type="ORF">JOF53_001420</name>
</gene>
<protein>
    <recommendedName>
        <fullName evidence="3">Asp23/Gls24 family envelope stress response protein</fullName>
    </recommendedName>
</protein>
<dbReference type="Proteomes" id="UP001519363">
    <property type="component" value="Unassembled WGS sequence"/>
</dbReference>
<evidence type="ECO:0000313" key="2">
    <source>
        <dbReference type="Proteomes" id="UP001519363"/>
    </source>
</evidence>
<comment type="caution">
    <text evidence="1">The sequence shown here is derived from an EMBL/GenBank/DDBJ whole genome shotgun (WGS) entry which is preliminary data.</text>
</comment>
<evidence type="ECO:0000313" key="1">
    <source>
        <dbReference type="EMBL" id="MBP2472548.1"/>
    </source>
</evidence>
<keyword evidence="2" id="KW-1185">Reference proteome</keyword>